<dbReference type="SMART" id="SM00297">
    <property type="entry name" value="BROMO"/>
    <property type="match status" value="1"/>
</dbReference>
<feature type="compositionally biased region" description="Basic and acidic residues" evidence="3">
    <location>
        <begin position="630"/>
        <end position="645"/>
    </location>
</feature>
<feature type="compositionally biased region" description="Basic and acidic residues" evidence="3">
    <location>
        <begin position="196"/>
        <end position="239"/>
    </location>
</feature>
<evidence type="ECO:0000256" key="3">
    <source>
        <dbReference type="SAM" id="MobiDB-lite"/>
    </source>
</evidence>
<dbReference type="PANTHER" id="PTHR37888:SF11">
    <property type="entry name" value="DNA-BINDING BROMODOMAIN-CONTAINING PROTEIN"/>
    <property type="match status" value="1"/>
</dbReference>
<dbReference type="PANTHER" id="PTHR37888">
    <property type="entry name" value="DNA-BINDING BROMODOMAIN-CONTAINING PROTEIN"/>
    <property type="match status" value="1"/>
</dbReference>
<feature type="compositionally biased region" description="Basic and acidic residues" evidence="3">
    <location>
        <begin position="552"/>
        <end position="586"/>
    </location>
</feature>
<accession>A0A5N6RVL1</accession>
<organism evidence="5 6">
    <name type="scientific">Carpinus fangiana</name>
    <dbReference type="NCBI Taxonomy" id="176857"/>
    <lineage>
        <taxon>Eukaryota</taxon>
        <taxon>Viridiplantae</taxon>
        <taxon>Streptophyta</taxon>
        <taxon>Embryophyta</taxon>
        <taxon>Tracheophyta</taxon>
        <taxon>Spermatophyta</taxon>
        <taxon>Magnoliopsida</taxon>
        <taxon>eudicotyledons</taxon>
        <taxon>Gunneridae</taxon>
        <taxon>Pentapetalae</taxon>
        <taxon>rosids</taxon>
        <taxon>fabids</taxon>
        <taxon>Fagales</taxon>
        <taxon>Betulaceae</taxon>
        <taxon>Carpinus</taxon>
    </lineage>
</organism>
<feature type="region of interest" description="Disordered" evidence="3">
    <location>
        <begin position="134"/>
        <end position="160"/>
    </location>
</feature>
<dbReference type="PROSITE" id="PS50014">
    <property type="entry name" value="BROMODOMAIN_2"/>
    <property type="match status" value="1"/>
</dbReference>
<dbReference type="Pfam" id="PF00249">
    <property type="entry name" value="Myb_DNA-binding"/>
    <property type="match status" value="1"/>
</dbReference>
<feature type="region of interest" description="Disordered" evidence="3">
    <location>
        <begin position="196"/>
        <end position="388"/>
    </location>
</feature>
<evidence type="ECO:0000313" key="6">
    <source>
        <dbReference type="Proteomes" id="UP000327013"/>
    </source>
</evidence>
<feature type="domain" description="Bromo" evidence="4">
    <location>
        <begin position="402"/>
        <end position="474"/>
    </location>
</feature>
<keyword evidence="6" id="KW-1185">Reference proteome</keyword>
<dbReference type="OrthoDB" id="1742084at2759"/>
<dbReference type="Gene3D" id="1.20.920.10">
    <property type="entry name" value="Bromodomain-like"/>
    <property type="match status" value="1"/>
</dbReference>
<dbReference type="Pfam" id="PF00439">
    <property type="entry name" value="Bromodomain"/>
    <property type="match status" value="1"/>
</dbReference>
<keyword evidence="1 2" id="KW-0103">Bromodomain</keyword>
<feature type="compositionally biased region" description="Polar residues" evidence="3">
    <location>
        <begin position="598"/>
        <end position="619"/>
    </location>
</feature>
<protein>
    <recommendedName>
        <fullName evidence="4">Bromo domain-containing protein</fullName>
    </recommendedName>
</protein>
<feature type="region of interest" description="Disordered" evidence="3">
    <location>
        <begin position="545"/>
        <end position="772"/>
    </location>
</feature>
<dbReference type="InterPro" id="IPR001005">
    <property type="entry name" value="SANT/Myb"/>
</dbReference>
<name>A0A5N6RVL1_9ROSI</name>
<feature type="region of interest" description="Disordered" evidence="3">
    <location>
        <begin position="495"/>
        <end position="517"/>
    </location>
</feature>
<dbReference type="EMBL" id="CM017328">
    <property type="protein sequence ID" value="KAE8125360.1"/>
    <property type="molecule type" value="Genomic_DNA"/>
</dbReference>
<dbReference type="SUPFAM" id="SSF47370">
    <property type="entry name" value="Bromodomain"/>
    <property type="match status" value="1"/>
</dbReference>
<evidence type="ECO:0000256" key="1">
    <source>
        <dbReference type="ARBA" id="ARBA00023117"/>
    </source>
</evidence>
<reference evidence="5 6" key="1">
    <citation type="submission" date="2019-06" db="EMBL/GenBank/DDBJ databases">
        <title>A chromosomal-level reference genome of Carpinus fangiana (Coryloideae, Betulaceae).</title>
        <authorList>
            <person name="Yang X."/>
            <person name="Wang Z."/>
            <person name="Zhang L."/>
            <person name="Hao G."/>
            <person name="Liu J."/>
            <person name="Yang Y."/>
        </authorList>
    </citation>
    <scope>NUCLEOTIDE SEQUENCE [LARGE SCALE GENOMIC DNA]</scope>
    <source>
        <strain evidence="5">Cfa_2016G</strain>
        <tissue evidence="5">Leaf</tissue>
    </source>
</reference>
<dbReference type="AlphaFoldDB" id="A0A5N6RVL1"/>
<feature type="compositionally biased region" description="Basic and acidic residues" evidence="3">
    <location>
        <begin position="325"/>
        <end position="336"/>
    </location>
</feature>
<gene>
    <name evidence="5" type="ORF">FH972_020179</name>
</gene>
<feature type="compositionally biased region" description="Basic and acidic residues" evidence="3">
    <location>
        <begin position="347"/>
        <end position="358"/>
    </location>
</feature>
<evidence type="ECO:0000256" key="2">
    <source>
        <dbReference type="PROSITE-ProRule" id="PRU00035"/>
    </source>
</evidence>
<dbReference type="CDD" id="cd04369">
    <property type="entry name" value="Bromodomain"/>
    <property type="match status" value="1"/>
</dbReference>
<proteinExistence type="predicted"/>
<dbReference type="SMART" id="SM00717">
    <property type="entry name" value="SANT"/>
    <property type="match status" value="1"/>
</dbReference>
<dbReference type="CDD" id="cd00167">
    <property type="entry name" value="SANT"/>
    <property type="match status" value="1"/>
</dbReference>
<dbReference type="InterPro" id="IPR036427">
    <property type="entry name" value="Bromodomain-like_sf"/>
</dbReference>
<evidence type="ECO:0000259" key="4">
    <source>
        <dbReference type="PROSITE" id="PS50014"/>
    </source>
</evidence>
<evidence type="ECO:0000313" key="5">
    <source>
        <dbReference type="EMBL" id="KAE8125360.1"/>
    </source>
</evidence>
<feature type="compositionally biased region" description="Polar residues" evidence="3">
    <location>
        <begin position="669"/>
        <end position="687"/>
    </location>
</feature>
<dbReference type="Proteomes" id="UP000327013">
    <property type="component" value="Chromosome 8"/>
</dbReference>
<dbReference type="InterPro" id="IPR001487">
    <property type="entry name" value="Bromodomain"/>
</dbReference>
<sequence>MKFGRQKQVLVESYRYERLFVRAESNKTQRGKRESENNKGRNTPRFWESPRKCTNCREVKTNYFLFIFMEKQSDFPEKQTWGTWEELLLACAVHRYGTESWDSVALELQKRSSTLHHLLTPQNCEQKYRDLERRFSQNHDVPEPDDDDNNRTEDDSATPTIPWLDELRKLRVAELRSEVERYDLSIVSLQLKVKKLTEEHERSSKDHEKVTEIPDPEKTVEKCGEEEEKKDHDGERENTPPENVAVKEVSGEDSDPEYRSCNESNSTDPKCEVPNTGSEEIEKQPGPVAGGSEPAVVSTRPAVEDSFNGSSDTVAKGSAGASPFRESEKGGSERGAGDSAGMWESAAESKEEEVKESNSDVQSSASLTRKKGNEPRNEDQSPAIKRSPVKSQPLVDLLEILRSHRFGSVFERRLESQETPDYMSLIRQHIDLETIRTRLEEGWYSSVGDSKFFRDLLLLFNNAIVFFGKKASESVAAIELRGIVLKEMACKALKPDPAPKEQKSVPPVPKCVKSDPEPSASLLLKTKISVPLTACRKRSSITAKALASSSASDKKREQTTSLVDDKPVVDWKQNDKSSAKEEEYRVTKKRSRDRFKANSRNANKNGSKGRPNLSTNKNSDAVPHSGFSSRESHSENSESKPEKVKKNTTTNANAKKKGAANFLNRMKRCSSSNNGPSLLDTLKSSDNVKGGAEQKKKGNSSNGKGDSRRYQASRKGSGGKRVKEQESPAKRSVGRPPKKAAAPSPPVPAKRGREAVETEAAASRHSKKRSRK</sequence>